<dbReference type="Proteomes" id="UP000250275">
    <property type="component" value="Unassembled WGS sequence"/>
</dbReference>
<evidence type="ECO:0000313" key="1">
    <source>
        <dbReference type="EMBL" id="OAD57551.1"/>
    </source>
</evidence>
<accession>A0A310SGE1</accession>
<name>A0A310SGE1_9HYME</name>
<gene>
    <name evidence="1" type="ORF">WN48_01729</name>
</gene>
<organism evidence="1 2">
    <name type="scientific">Eufriesea mexicana</name>
    <dbReference type="NCBI Taxonomy" id="516756"/>
    <lineage>
        <taxon>Eukaryota</taxon>
        <taxon>Metazoa</taxon>
        <taxon>Ecdysozoa</taxon>
        <taxon>Arthropoda</taxon>
        <taxon>Hexapoda</taxon>
        <taxon>Insecta</taxon>
        <taxon>Pterygota</taxon>
        <taxon>Neoptera</taxon>
        <taxon>Endopterygota</taxon>
        <taxon>Hymenoptera</taxon>
        <taxon>Apocrita</taxon>
        <taxon>Aculeata</taxon>
        <taxon>Apoidea</taxon>
        <taxon>Anthophila</taxon>
        <taxon>Apidae</taxon>
        <taxon>Eufriesea</taxon>
    </lineage>
</organism>
<dbReference type="EMBL" id="KQ761402">
    <property type="protein sequence ID" value="OAD57551.1"/>
    <property type="molecule type" value="Genomic_DNA"/>
</dbReference>
<reference evidence="1 2" key="1">
    <citation type="submission" date="2015-07" db="EMBL/GenBank/DDBJ databases">
        <title>The genome of Eufriesea mexicana.</title>
        <authorList>
            <person name="Pan H."/>
            <person name="Kapheim K."/>
        </authorList>
    </citation>
    <scope>NUCLEOTIDE SEQUENCE [LARGE SCALE GENOMIC DNA]</scope>
    <source>
        <strain evidence="1">0111107269</strain>
        <tissue evidence="1">Whole body</tissue>
    </source>
</reference>
<dbReference type="AlphaFoldDB" id="A0A310SGE1"/>
<proteinExistence type="predicted"/>
<sequence length="53" mass="5979">MNVRYVHNLSYTIMTVAIAIRIARPIPETLRTFGSRAAARRADYAGVRVSERS</sequence>
<keyword evidence="2" id="KW-1185">Reference proteome</keyword>
<protein>
    <submittedName>
        <fullName evidence="1">Uncharacterized protein</fullName>
    </submittedName>
</protein>
<evidence type="ECO:0000313" key="2">
    <source>
        <dbReference type="Proteomes" id="UP000250275"/>
    </source>
</evidence>